<evidence type="ECO:0000259" key="5">
    <source>
        <dbReference type="Pfam" id="PF16095"/>
    </source>
</evidence>
<dbReference type="Gene3D" id="1.10.10.10">
    <property type="entry name" value="Winged helix-like DNA-binding domain superfamily/Winged helix DNA-binding domain"/>
    <property type="match status" value="1"/>
</dbReference>
<dbReference type="SMART" id="SM00248">
    <property type="entry name" value="ANK"/>
    <property type="match status" value="10"/>
</dbReference>
<dbReference type="EnsemblMetazoa" id="G33659.1">
    <property type="protein sequence ID" value="G33659.1:cds"/>
    <property type="gene ID" value="G33659"/>
</dbReference>
<dbReference type="SUPFAM" id="SSF48403">
    <property type="entry name" value="Ankyrin repeat"/>
    <property type="match status" value="2"/>
</dbReference>
<organism evidence="6 7">
    <name type="scientific">Magallana gigas</name>
    <name type="common">Pacific oyster</name>
    <name type="synonym">Crassostrea gigas</name>
    <dbReference type="NCBI Taxonomy" id="29159"/>
    <lineage>
        <taxon>Eukaryota</taxon>
        <taxon>Metazoa</taxon>
        <taxon>Spiralia</taxon>
        <taxon>Lophotrochozoa</taxon>
        <taxon>Mollusca</taxon>
        <taxon>Bivalvia</taxon>
        <taxon>Autobranchia</taxon>
        <taxon>Pteriomorphia</taxon>
        <taxon>Ostreida</taxon>
        <taxon>Ostreoidea</taxon>
        <taxon>Ostreidae</taxon>
        <taxon>Magallana</taxon>
    </lineage>
</organism>
<protein>
    <recommendedName>
        <fullName evidence="5">COR domain-containing protein</fullName>
    </recommendedName>
</protein>
<dbReference type="InterPro" id="IPR036388">
    <property type="entry name" value="WH-like_DNA-bd_sf"/>
</dbReference>
<reference evidence="6" key="1">
    <citation type="submission" date="2022-08" db="UniProtKB">
        <authorList>
            <consortium name="EnsemblMetazoa"/>
        </authorList>
    </citation>
    <scope>IDENTIFICATION</scope>
    <source>
        <strain evidence="6">05x7-T-G4-1.051#20</strain>
    </source>
</reference>
<sequence>MGNDGSDCFEEDNEKETKQKVASQGKQLTFLARDENDNSDNEDIKEDTALLSLPECKIEIAKEDINEKSRTLLSNSPGMALAKSKSNSCSSLYIQEDTHGKSKSNEFIRFDDVRDDDERYAISKIMDSIKKLPSKNLIRPMITFLDFAGQSLYYAFHQIYLSPKTCYILVVDMTKNPKEVLESDVDEIDCSRFKSWKYQDYHKFWLQSIHSYSDTTTPVILVGTHGDNMSKPECRKYFQEFFDIFEENYLYLRRHLHHDRTFAIGFPKTGSELENLSDIKKCIAKLVRDSKSFEERIRPVWAIFEHILQRMKTQRIISRKELSEKNVHLSEEFRMNDEEVTKMLCYLHRVGTVLYFDEEGLNETIILDIQWFANAFKSLIRFTVDLDDSDYSRDSIKSTGIIKDKKLTEIWKSKAKEEYILHKEKILPYMERLGLLAMQHETKPWYYIPSMNKRKFKNTDIDMGGPKSSILCFQFDEQKQLPVFLFYGIVLKCMQIPKWSILRENEKICLYENAACFKLLDHIVVVCLCKHQIQVQVLVPAKGKIDENILKEVEQSIENKIQEYKEYKYNIGYKCQNGTLNTEKDNSFFAKTDFPVSKHICDMCIVSKKHYVDNKICWIPTGKSKNEDNNYNSETNEETDEGLVSIKQIAQACLDGNIEHFNFHLEKEIGPRHHLLMKSDKNGWSVLHLAAKGGFLTIFCKLVSENLKICQKTHSQMTVLHIASKFGHYDICDFILKNNDFKKYVCEKCSEGKNACHYAAESGSVILLRLLVDNGIDAKAVTEKELNIFHIACIYNQLEMGKFIFDHFNDLVTAKSNDDWTADLHAAKNGNTDFLKFLFKNRVGLDHKSESDRNALHVACDNGQLKACMFLTDTCPSLLSAPDVKGRYPVHFAARSGIMDLLKYLETKTELTKETNTGMNILHMACLHDHIEMCRYILDKYPNLNVKRTVNGWSTAHYVAGRGNNKGNEIEIFKMLRNAVIPVEIMHLSKHGNSVLTLAIKYNVCEFAEYLFKNHRDMLDIPDANNPWETGNEHPKMLELLHKYLDKPRS</sequence>
<dbReference type="PANTHER" id="PTHR24198:SF165">
    <property type="entry name" value="ANKYRIN REPEAT-CONTAINING PROTEIN-RELATED"/>
    <property type="match status" value="1"/>
</dbReference>
<dbReference type="PANTHER" id="PTHR24198">
    <property type="entry name" value="ANKYRIN REPEAT AND PROTEIN KINASE DOMAIN-CONTAINING PROTEIN"/>
    <property type="match status" value="1"/>
</dbReference>
<dbReference type="Gene3D" id="1.25.40.20">
    <property type="entry name" value="Ankyrin repeat-containing domain"/>
    <property type="match status" value="2"/>
</dbReference>
<feature type="repeat" description="ANK" evidence="3">
    <location>
        <begin position="751"/>
        <end position="783"/>
    </location>
</feature>
<evidence type="ECO:0000256" key="3">
    <source>
        <dbReference type="PROSITE-ProRule" id="PRU00023"/>
    </source>
</evidence>
<dbReference type="InterPro" id="IPR036770">
    <property type="entry name" value="Ankyrin_rpt-contain_sf"/>
</dbReference>
<dbReference type="Pfam" id="PF16095">
    <property type="entry name" value="COR-A"/>
    <property type="match status" value="1"/>
</dbReference>
<dbReference type="InterPro" id="IPR032171">
    <property type="entry name" value="COR-A"/>
</dbReference>
<dbReference type="AlphaFoldDB" id="A0A8W8MKG7"/>
<evidence type="ECO:0000256" key="2">
    <source>
        <dbReference type="ARBA" id="ARBA00023043"/>
    </source>
</evidence>
<evidence type="ECO:0000313" key="6">
    <source>
        <dbReference type="EnsemblMetazoa" id="G33659.1:cds"/>
    </source>
</evidence>
<dbReference type="PROSITE" id="PS50088">
    <property type="entry name" value="ANK_REPEAT"/>
    <property type="match status" value="2"/>
</dbReference>
<accession>A0A8W8MKG7</accession>
<evidence type="ECO:0000313" key="7">
    <source>
        <dbReference type="Proteomes" id="UP000005408"/>
    </source>
</evidence>
<name>A0A8W8MKG7_MAGGI</name>
<dbReference type="PROSITE" id="PS50297">
    <property type="entry name" value="ANK_REP_REGION"/>
    <property type="match status" value="1"/>
</dbReference>
<dbReference type="InterPro" id="IPR002110">
    <property type="entry name" value="Ankyrin_rpt"/>
</dbReference>
<dbReference type="SUPFAM" id="SSF52540">
    <property type="entry name" value="P-loop containing nucleoside triphosphate hydrolases"/>
    <property type="match status" value="1"/>
</dbReference>
<dbReference type="InterPro" id="IPR027417">
    <property type="entry name" value="P-loop_NTPase"/>
</dbReference>
<feature type="domain" description="COR" evidence="5">
    <location>
        <begin position="311"/>
        <end position="440"/>
    </location>
</feature>
<evidence type="ECO:0000256" key="1">
    <source>
        <dbReference type="ARBA" id="ARBA00022737"/>
    </source>
</evidence>
<feature type="repeat" description="ANK" evidence="3">
    <location>
        <begin position="917"/>
        <end position="949"/>
    </location>
</feature>
<keyword evidence="7" id="KW-1185">Reference proteome</keyword>
<keyword evidence="2 3" id="KW-0040">ANK repeat</keyword>
<dbReference type="Gene3D" id="3.40.50.300">
    <property type="entry name" value="P-loop containing nucleotide triphosphate hydrolases"/>
    <property type="match status" value="1"/>
</dbReference>
<keyword evidence="1" id="KW-0677">Repeat</keyword>
<feature type="region of interest" description="Disordered" evidence="4">
    <location>
        <begin position="1"/>
        <end position="45"/>
    </location>
</feature>
<dbReference type="Pfam" id="PF12796">
    <property type="entry name" value="Ank_2"/>
    <property type="match status" value="3"/>
</dbReference>
<dbReference type="Proteomes" id="UP000005408">
    <property type="component" value="Unassembled WGS sequence"/>
</dbReference>
<proteinExistence type="predicted"/>
<evidence type="ECO:0000256" key="4">
    <source>
        <dbReference type="SAM" id="MobiDB-lite"/>
    </source>
</evidence>